<dbReference type="Gene3D" id="2.30.30.140">
    <property type="match status" value="1"/>
</dbReference>
<dbReference type="SUPFAM" id="SSF63748">
    <property type="entry name" value="Tudor/PWWP/MBT"/>
    <property type="match status" value="1"/>
</dbReference>
<organism evidence="1 2">
    <name type="scientific">Dendroctonus ponderosae</name>
    <name type="common">Mountain pine beetle</name>
    <dbReference type="NCBI Taxonomy" id="77166"/>
    <lineage>
        <taxon>Eukaryota</taxon>
        <taxon>Metazoa</taxon>
        <taxon>Ecdysozoa</taxon>
        <taxon>Arthropoda</taxon>
        <taxon>Hexapoda</taxon>
        <taxon>Insecta</taxon>
        <taxon>Pterygota</taxon>
        <taxon>Neoptera</taxon>
        <taxon>Endopterygota</taxon>
        <taxon>Coleoptera</taxon>
        <taxon>Polyphaga</taxon>
        <taxon>Cucujiformia</taxon>
        <taxon>Curculionidae</taxon>
        <taxon>Scolytinae</taxon>
        <taxon>Dendroctonus</taxon>
    </lineage>
</organism>
<evidence type="ECO:0008006" key="3">
    <source>
        <dbReference type="Google" id="ProtNLM"/>
    </source>
</evidence>
<accession>U4UFV4</accession>
<dbReference type="Proteomes" id="UP000030742">
    <property type="component" value="Unassembled WGS sequence"/>
</dbReference>
<proteinExistence type="predicted"/>
<protein>
    <recommendedName>
        <fullName evidence="3">PWWP domain-containing protein</fullName>
    </recommendedName>
</protein>
<name>U4UFV4_DENPD</name>
<evidence type="ECO:0000313" key="2">
    <source>
        <dbReference type="Proteomes" id="UP000030742"/>
    </source>
</evidence>
<dbReference type="EMBL" id="KB632169">
    <property type="protein sequence ID" value="ERL89471.1"/>
    <property type="molecule type" value="Genomic_DNA"/>
</dbReference>
<sequence>MRPLHPVHPASSDEDFEGPKCFKPFQLVLARKSKFQLWPAAIVGDATLVPGFKVYFFRSQDVMDLPRAHILMFFENLLERDVSFRLNNGWKKGVLKQFQMDDKAFIPEFCVETRKGLQHTVPFFDLFLTTKQADLVLPEVVSQTSIISW</sequence>
<reference evidence="1 2" key="1">
    <citation type="journal article" date="2013" name="Genome Biol.">
        <title>Draft genome of the mountain pine beetle, Dendroctonus ponderosae Hopkins, a major forest pest.</title>
        <authorList>
            <person name="Keeling C.I."/>
            <person name="Yuen M.M."/>
            <person name="Liao N.Y."/>
            <person name="Docking T.R."/>
            <person name="Chan S.K."/>
            <person name="Taylor G.A."/>
            <person name="Palmquist D.L."/>
            <person name="Jackman S.D."/>
            <person name="Nguyen A."/>
            <person name="Li M."/>
            <person name="Henderson H."/>
            <person name="Janes J.K."/>
            <person name="Zhao Y."/>
            <person name="Pandoh P."/>
            <person name="Moore R."/>
            <person name="Sperling F.A."/>
            <person name="Huber D.P."/>
            <person name="Birol I."/>
            <person name="Jones S.J."/>
            <person name="Bohlmann J."/>
        </authorList>
    </citation>
    <scope>NUCLEOTIDE SEQUENCE</scope>
</reference>
<gene>
    <name evidence="1" type="ORF">D910_06837</name>
</gene>
<evidence type="ECO:0000313" key="1">
    <source>
        <dbReference type="EMBL" id="ERL89471.1"/>
    </source>
</evidence>
<dbReference type="OrthoDB" id="6758238at2759"/>
<dbReference type="AlphaFoldDB" id="U4UFV4"/>